<proteinExistence type="predicted"/>
<feature type="compositionally biased region" description="Acidic residues" evidence="2">
    <location>
        <begin position="126"/>
        <end position="143"/>
    </location>
</feature>
<keyword evidence="4" id="KW-1185">Reference proteome</keyword>
<dbReference type="VEuPathDB" id="AmoebaDB:NAEGRDRAFT_61133"/>
<name>D2UXI2_NAEGR</name>
<evidence type="ECO:0000313" key="3">
    <source>
        <dbReference type="EMBL" id="EFC50290.1"/>
    </source>
</evidence>
<dbReference type="Proteomes" id="UP000006671">
    <property type="component" value="Unassembled WGS sequence"/>
</dbReference>
<feature type="region of interest" description="Disordered" evidence="2">
    <location>
        <begin position="31"/>
        <end position="83"/>
    </location>
</feature>
<evidence type="ECO:0000313" key="4">
    <source>
        <dbReference type="Proteomes" id="UP000006671"/>
    </source>
</evidence>
<dbReference type="InParanoid" id="D2UXI2"/>
<feature type="coiled-coil region" evidence="1">
    <location>
        <begin position="389"/>
        <end position="416"/>
    </location>
</feature>
<dbReference type="AlphaFoldDB" id="D2UXI2"/>
<dbReference type="EMBL" id="GG738845">
    <property type="protein sequence ID" value="EFC50290.1"/>
    <property type="molecule type" value="Genomic_DNA"/>
</dbReference>
<gene>
    <name evidence="3" type="ORF">NAEGRDRAFT_61133</name>
</gene>
<dbReference type="RefSeq" id="XP_002683034.1">
    <property type="nucleotide sequence ID" value="XM_002682988.1"/>
</dbReference>
<organism evidence="4">
    <name type="scientific">Naegleria gruberi</name>
    <name type="common">Amoeba</name>
    <dbReference type="NCBI Taxonomy" id="5762"/>
    <lineage>
        <taxon>Eukaryota</taxon>
        <taxon>Discoba</taxon>
        <taxon>Heterolobosea</taxon>
        <taxon>Tetramitia</taxon>
        <taxon>Eutetramitia</taxon>
        <taxon>Vahlkampfiidae</taxon>
        <taxon>Naegleria</taxon>
    </lineage>
</organism>
<feature type="compositionally biased region" description="Polar residues" evidence="2">
    <location>
        <begin position="31"/>
        <end position="55"/>
    </location>
</feature>
<feature type="compositionally biased region" description="Basic and acidic residues" evidence="2">
    <location>
        <begin position="182"/>
        <end position="203"/>
    </location>
</feature>
<protein>
    <submittedName>
        <fullName evidence="3">Predicted protein</fullName>
    </submittedName>
</protein>
<sequence length="422" mass="48520">MTKSGWKANPDFFKQQQNNNDIQVFVGKRPTTSNIASSSTKIQQVSTRPSTSIQPEETKLSSRLLSNKSKPRKEPIPPQQESLYEMTKYLNKQTRDIYNNEDSFQLDDSDSRLFKPARQHTLHMDDLEDSFNESDTQEQEDEYDPRSPQSIHESPIKKPLPSHRRSLSARMLPNMGRGFATTKREESEEDSPIKEQLREEVIPKRKAPRYPSSLLNKNTNSEQVMEEITPSNAQLRKSQEEITKLSGESLIGNEATTSFTGTSTNTNAREASHYDYAARDQNLQRTQNLQNNRYQQPEISKEHAIVDTPKQSATTAKVMSIINRESPKERQYNRNKIMGTSYSLTPFALDDNISSLQTANIDEQLMQLSLEKTRLEGDMQKLFSMGIKSIAAKKQKMSLELRLEEIEKQSSQLKMRLRNMNY</sequence>
<keyword evidence="1" id="KW-0175">Coiled coil</keyword>
<feature type="compositionally biased region" description="Polar residues" evidence="2">
    <location>
        <begin position="213"/>
        <end position="236"/>
    </location>
</feature>
<accession>D2UXI2</accession>
<evidence type="ECO:0000256" key="1">
    <source>
        <dbReference type="SAM" id="Coils"/>
    </source>
</evidence>
<dbReference type="KEGG" id="ngr:NAEGRDRAFT_61133"/>
<feature type="region of interest" description="Disordered" evidence="2">
    <location>
        <begin position="122"/>
        <end position="268"/>
    </location>
</feature>
<feature type="compositionally biased region" description="Low complexity" evidence="2">
    <location>
        <begin position="256"/>
        <end position="267"/>
    </location>
</feature>
<reference evidence="3 4" key="1">
    <citation type="journal article" date="2010" name="Cell">
        <title>The genome of Naegleria gruberi illuminates early eukaryotic versatility.</title>
        <authorList>
            <person name="Fritz-Laylin L.K."/>
            <person name="Prochnik S.E."/>
            <person name="Ginger M.L."/>
            <person name="Dacks J.B."/>
            <person name="Carpenter M.L."/>
            <person name="Field M.C."/>
            <person name="Kuo A."/>
            <person name="Paredez A."/>
            <person name="Chapman J."/>
            <person name="Pham J."/>
            <person name="Shu S."/>
            <person name="Neupane R."/>
            <person name="Cipriano M."/>
            <person name="Mancuso J."/>
            <person name="Tu H."/>
            <person name="Salamov A."/>
            <person name="Lindquist E."/>
            <person name="Shapiro H."/>
            <person name="Lucas S."/>
            <person name="Grigoriev I.V."/>
            <person name="Cande W.Z."/>
            <person name="Fulton C."/>
            <person name="Rokhsar D.S."/>
            <person name="Dawson S.C."/>
        </authorList>
    </citation>
    <scope>NUCLEOTIDE SEQUENCE [LARGE SCALE GENOMIC DNA]</scope>
    <source>
        <strain evidence="3 4">NEG-M</strain>
    </source>
</reference>
<evidence type="ECO:0000256" key="2">
    <source>
        <dbReference type="SAM" id="MobiDB-lite"/>
    </source>
</evidence>
<dbReference type="GeneID" id="8863753"/>
<feature type="region of interest" description="Disordered" evidence="2">
    <location>
        <begin position="1"/>
        <end position="20"/>
    </location>
</feature>
<dbReference type="OrthoDB" id="360985at2759"/>